<accession>A9V063</accession>
<name>A9V063_MONBE</name>
<dbReference type="GeneID" id="5891274"/>
<dbReference type="Gene3D" id="2.130.10.10">
    <property type="entry name" value="YVTN repeat-like/Quinoprotein amine dehydrogenase"/>
    <property type="match status" value="1"/>
</dbReference>
<keyword evidence="3" id="KW-1185">Reference proteome</keyword>
<dbReference type="SUPFAM" id="SSF50998">
    <property type="entry name" value="Quinoprotein alcohol dehydrogenase-like"/>
    <property type="match status" value="1"/>
</dbReference>
<evidence type="ECO:0000313" key="3">
    <source>
        <dbReference type="Proteomes" id="UP000001357"/>
    </source>
</evidence>
<dbReference type="Proteomes" id="UP000001357">
    <property type="component" value="Unassembled WGS sequence"/>
</dbReference>
<evidence type="ECO:0000313" key="2">
    <source>
        <dbReference type="EMBL" id="EDQ89102.1"/>
    </source>
</evidence>
<dbReference type="InterPro" id="IPR011047">
    <property type="entry name" value="Quinoprotein_ADH-like_sf"/>
</dbReference>
<dbReference type="SMART" id="SM00564">
    <property type="entry name" value="PQQ"/>
    <property type="match status" value="6"/>
</dbReference>
<dbReference type="InterPro" id="IPR018391">
    <property type="entry name" value="PQQ_b-propeller_rpt"/>
</dbReference>
<feature type="domain" description="Pyrrolo-quinoline quinone repeat" evidence="1">
    <location>
        <begin position="275"/>
        <end position="345"/>
    </location>
</feature>
<dbReference type="Pfam" id="PF13360">
    <property type="entry name" value="PQQ_2"/>
    <property type="match status" value="2"/>
</dbReference>
<dbReference type="RefSeq" id="XP_001746207.1">
    <property type="nucleotide sequence ID" value="XM_001746155.1"/>
</dbReference>
<dbReference type="EMBL" id="CH991552">
    <property type="protein sequence ID" value="EDQ89102.1"/>
    <property type="molecule type" value="Genomic_DNA"/>
</dbReference>
<organism evidence="2 3">
    <name type="scientific">Monosiga brevicollis</name>
    <name type="common">Choanoflagellate</name>
    <dbReference type="NCBI Taxonomy" id="81824"/>
    <lineage>
        <taxon>Eukaryota</taxon>
        <taxon>Choanoflagellata</taxon>
        <taxon>Craspedida</taxon>
        <taxon>Salpingoecidae</taxon>
        <taxon>Monosiga</taxon>
    </lineage>
</organism>
<evidence type="ECO:0000259" key="1">
    <source>
        <dbReference type="Pfam" id="PF13360"/>
    </source>
</evidence>
<proteinExistence type="predicted"/>
<dbReference type="AlphaFoldDB" id="A9V063"/>
<dbReference type="PANTHER" id="PTHR34512:SF30">
    <property type="entry name" value="OUTER MEMBRANE PROTEIN ASSEMBLY FACTOR BAMB"/>
    <property type="match status" value="1"/>
</dbReference>
<dbReference type="PANTHER" id="PTHR34512">
    <property type="entry name" value="CELL SURFACE PROTEIN"/>
    <property type="match status" value="1"/>
</dbReference>
<feature type="domain" description="Pyrrolo-quinoline quinone repeat" evidence="1">
    <location>
        <begin position="120"/>
        <end position="256"/>
    </location>
</feature>
<sequence length="380" mass="41596">MSWNEGNLRLDAAEGGRVYVGDYDILDLARRIDDLNATLDFPQASQDGWLQRSWRINLGDRTYSNLVVDADGVLYLALLDGSVLALSAIGHVRWRLRLESPSYGAVVMMDNKNLLLGTDSGRVYALDHAGHVNWMFDTGGVPVRSGIVINTAQDTVFFNSEIGTVYALHVNGTERWRSNITGPVYHSGVVAPDGRYIVVDRSGTVHAFEGANGTRAWTYDTNLSTIYTPPMTISTRGSDAYRVVVSAAAELLELRPNGTLHMAHTYGNANFHSLNTNPEGQIFVVTDNGEVLSIHPAGNVHWNFSAESRSAYANYAATLWDSGTFYFGGGDGLLYAINATTGQLRYIFPTGDQLFSHPAASPMGDVVYVASWDGYLYAIY</sequence>
<gene>
    <name evidence="2" type="ORF">MONBRDRAFT_8484</name>
</gene>
<reference evidence="2 3" key="1">
    <citation type="journal article" date="2008" name="Nature">
        <title>The genome of the choanoflagellate Monosiga brevicollis and the origin of metazoans.</title>
        <authorList>
            <consortium name="JGI Sequencing"/>
            <person name="King N."/>
            <person name="Westbrook M.J."/>
            <person name="Young S.L."/>
            <person name="Kuo A."/>
            <person name="Abedin M."/>
            <person name="Chapman J."/>
            <person name="Fairclough S."/>
            <person name="Hellsten U."/>
            <person name="Isogai Y."/>
            <person name="Letunic I."/>
            <person name="Marr M."/>
            <person name="Pincus D."/>
            <person name="Putnam N."/>
            <person name="Rokas A."/>
            <person name="Wright K.J."/>
            <person name="Zuzow R."/>
            <person name="Dirks W."/>
            <person name="Good M."/>
            <person name="Goodstein D."/>
            <person name="Lemons D."/>
            <person name="Li W."/>
            <person name="Lyons J.B."/>
            <person name="Morris A."/>
            <person name="Nichols S."/>
            <person name="Richter D.J."/>
            <person name="Salamov A."/>
            <person name="Bork P."/>
            <person name="Lim W.A."/>
            <person name="Manning G."/>
            <person name="Miller W.T."/>
            <person name="McGinnis W."/>
            <person name="Shapiro H."/>
            <person name="Tjian R."/>
            <person name="Grigoriev I.V."/>
            <person name="Rokhsar D."/>
        </authorList>
    </citation>
    <scope>NUCLEOTIDE SEQUENCE [LARGE SCALE GENOMIC DNA]</scope>
    <source>
        <strain evidence="3">MX1 / ATCC 50154</strain>
    </source>
</reference>
<dbReference type="OMA" id="RYQTGGN"/>
<dbReference type="InterPro" id="IPR002372">
    <property type="entry name" value="PQQ_rpt_dom"/>
</dbReference>
<protein>
    <recommendedName>
        <fullName evidence="1">Pyrrolo-quinoline quinone repeat domain-containing protein</fullName>
    </recommendedName>
</protein>
<dbReference type="Gene3D" id="2.40.128.630">
    <property type="match status" value="2"/>
</dbReference>
<dbReference type="STRING" id="81824.A9V063"/>
<dbReference type="KEGG" id="mbr:MONBRDRAFT_8484"/>
<dbReference type="InParanoid" id="A9V063"/>
<dbReference type="InterPro" id="IPR015943">
    <property type="entry name" value="WD40/YVTN_repeat-like_dom_sf"/>
</dbReference>